<sequence>MHLTQLNFIIFFVVGAMETIDVGQEVEGGFEVLHTGPIQLIIPDILSFTIRNEAQCKGLFRICYVSDPKASRRELMDKYHNVGGSCPPGGYCTLKLEPEHNGVFGLAAERHHGNIYGIFVDGFESMCPRYIVDGRSNFTVIDVPDCPVIIDGARLPKEEVVKSDKGDSYKWLIIVCVGLLALL</sequence>
<feature type="chain" id="PRO_5028985810" evidence="1">
    <location>
        <begin position="20"/>
        <end position="183"/>
    </location>
</feature>
<dbReference type="WBParaSite" id="Pan_g15987.t1">
    <property type="protein sequence ID" value="Pan_g15987.t1"/>
    <property type="gene ID" value="Pan_g15987"/>
</dbReference>
<name>A0A7E4V372_PANRE</name>
<keyword evidence="1" id="KW-0732">Signal</keyword>
<dbReference type="AlphaFoldDB" id="A0A7E4V372"/>
<keyword evidence="2" id="KW-1185">Reference proteome</keyword>
<protein>
    <submittedName>
        <fullName evidence="3">Uncharacterized protein</fullName>
    </submittedName>
</protein>
<evidence type="ECO:0000313" key="3">
    <source>
        <dbReference type="WBParaSite" id="Pan_g15987.t1"/>
    </source>
</evidence>
<evidence type="ECO:0000256" key="1">
    <source>
        <dbReference type="SAM" id="SignalP"/>
    </source>
</evidence>
<organism evidence="2 3">
    <name type="scientific">Panagrellus redivivus</name>
    <name type="common">Microworm</name>
    <dbReference type="NCBI Taxonomy" id="6233"/>
    <lineage>
        <taxon>Eukaryota</taxon>
        <taxon>Metazoa</taxon>
        <taxon>Ecdysozoa</taxon>
        <taxon>Nematoda</taxon>
        <taxon>Chromadorea</taxon>
        <taxon>Rhabditida</taxon>
        <taxon>Tylenchina</taxon>
        <taxon>Panagrolaimomorpha</taxon>
        <taxon>Panagrolaimoidea</taxon>
        <taxon>Panagrolaimidae</taxon>
        <taxon>Panagrellus</taxon>
    </lineage>
</organism>
<accession>A0A7E4V372</accession>
<dbReference type="Proteomes" id="UP000492821">
    <property type="component" value="Unassembled WGS sequence"/>
</dbReference>
<reference evidence="2" key="1">
    <citation type="journal article" date="2013" name="Genetics">
        <title>The draft genome and transcriptome of Panagrellus redivivus are shaped by the harsh demands of a free-living lifestyle.</title>
        <authorList>
            <person name="Srinivasan J."/>
            <person name="Dillman A.R."/>
            <person name="Macchietto M.G."/>
            <person name="Heikkinen L."/>
            <person name="Lakso M."/>
            <person name="Fracchia K.M."/>
            <person name="Antoshechkin I."/>
            <person name="Mortazavi A."/>
            <person name="Wong G."/>
            <person name="Sternberg P.W."/>
        </authorList>
    </citation>
    <scope>NUCLEOTIDE SEQUENCE [LARGE SCALE GENOMIC DNA]</scope>
    <source>
        <strain evidence="2">MT8872</strain>
    </source>
</reference>
<reference evidence="3" key="2">
    <citation type="submission" date="2020-10" db="UniProtKB">
        <authorList>
            <consortium name="WormBaseParasite"/>
        </authorList>
    </citation>
    <scope>IDENTIFICATION</scope>
</reference>
<feature type="signal peptide" evidence="1">
    <location>
        <begin position="1"/>
        <end position="19"/>
    </location>
</feature>
<evidence type="ECO:0000313" key="2">
    <source>
        <dbReference type="Proteomes" id="UP000492821"/>
    </source>
</evidence>
<proteinExistence type="predicted"/>